<dbReference type="Proteomes" id="UP001348265">
    <property type="component" value="Unassembled WGS sequence"/>
</dbReference>
<dbReference type="EMBL" id="JAVFKM010000017">
    <property type="protein sequence ID" value="MEF3117172.1"/>
    <property type="molecule type" value="Genomic_DNA"/>
</dbReference>
<name>A0ABU7X146_9ACTN</name>
<gene>
    <name evidence="1" type="ORF">RB636_28770</name>
</gene>
<sequence>MNIQDRVLGILNSDARETFLLALGHRMGIFTREALDEDAAHGTQQARACNEMTIAIWSQVWATRDAKVEGYPDSDFLPVLLDKADRGNARRYLRHSLESSMLMLETDGAIEPDATSP</sequence>
<proteinExistence type="predicted"/>
<comment type="caution">
    <text evidence="1">The sequence shown here is derived from an EMBL/GenBank/DDBJ whole genome shotgun (WGS) entry which is preliminary data.</text>
</comment>
<evidence type="ECO:0000313" key="2">
    <source>
        <dbReference type="Proteomes" id="UP001348265"/>
    </source>
</evidence>
<protein>
    <submittedName>
        <fullName evidence="1">Uncharacterized protein</fullName>
    </submittedName>
</protein>
<accession>A0ABU7X146</accession>
<reference evidence="1 2" key="1">
    <citation type="submission" date="2023-08" db="EMBL/GenBank/DDBJ databases">
        <authorList>
            <person name="Sharma P."/>
            <person name="Verma V."/>
            <person name="Mohan M.K."/>
            <person name="Dubey A.K."/>
        </authorList>
    </citation>
    <scope>NUCLEOTIDE SEQUENCE [LARGE SCALE GENOMIC DNA]</scope>
    <source>
        <strain evidence="1 2">ADP4</strain>
    </source>
</reference>
<evidence type="ECO:0000313" key="1">
    <source>
        <dbReference type="EMBL" id="MEF3117172.1"/>
    </source>
</evidence>
<organism evidence="1 2">
    <name type="scientific">Streptomyces chrestomyceticus</name>
    <dbReference type="NCBI Taxonomy" id="68185"/>
    <lineage>
        <taxon>Bacteria</taxon>
        <taxon>Bacillati</taxon>
        <taxon>Actinomycetota</taxon>
        <taxon>Actinomycetes</taxon>
        <taxon>Kitasatosporales</taxon>
        <taxon>Streptomycetaceae</taxon>
        <taxon>Streptomyces</taxon>
    </lineage>
</organism>
<keyword evidence="2" id="KW-1185">Reference proteome</keyword>
<dbReference type="RefSeq" id="WP_331788669.1">
    <property type="nucleotide sequence ID" value="NZ_JAVFKM010000017.1"/>
</dbReference>